<accession>A0ABS6TE28</accession>
<dbReference type="RefSeq" id="WP_218326300.1">
    <property type="nucleotide sequence ID" value="NZ_JAHUZB010000004.1"/>
</dbReference>
<dbReference type="EMBL" id="JAHUZB010000004">
    <property type="protein sequence ID" value="MBV7391187.1"/>
    <property type="molecule type" value="Genomic_DNA"/>
</dbReference>
<protein>
    <submittedName>
        <fullName evidence="2">Glycosyltransferase family 4 protein</fullName>
    </submittedName>
</protein>
<evidence type="ECO:0000313" key="3">
    <source>
        <dbReference type="Proteomes" id="UP000774130"/>
    </source>
</evidence>
<dbReference type="InterPro" id="IPR001296">
    <property type="entry name" value="Glyco_trans_1"/>
</dbReference>
<evidence type="ECO:0000313" key="2">
    <source>
        <dbReference type="EMBL" id="MBV7391187.1"/>
    </source>
</evidence>
<comment type="caution">
    <text evidence="2">The sequence shown here is derived from an EMBL/GenBank/DDBJ whole genome shotgun (WGS) entry which is preliminary data.</text>
</comment>
<sequence>MKKLRVMLLTYGKLPIPAVKGGAVETLLDSLIEENEKHQLLELIIVSKDDVAITVFNKTHKFSKVIAVKTRERPLRWFMQKVLNKVRFMLTGKKKNLIPHPEIMTKAQDYLQNTAVDCLVDLNCPERIPIIRTFYSGKLAVYLHNDYLNDQTMNGKEILQQLDGVMSVCDFLAKQIKKIPKVKEVPPFYRVNNGIKLEDYQMASPIEKQTLRSELSLKKDDCVIVFSGRITETKGVHLLLAALDKVKFKKNVKVLILGGTTYSAIKKDSYFKKVMAQAEQLPIEVRFTGYIKKTEVPSYLKAADICAVPSIFHETCCLSAVEAQAMGVPVIVTRIGGVPEYISEDSALLIDYDKNYINNFAKGLDRLIHDDKFRKRLSDQAIKGRNRHSQKRYYEEFVRSIEQLTETEQLKKEESHENINLD</sequence>
<reference evidence="2 3" key="1">
    <citation type="submission" date="2021-06" db="EMBL/GenBank/DDBJ databases">
        <title>Enterococcus alishanensis sp. nov., a novel lactic acid bacterium isolated from fresh coffee beans.</title>
        <authorList>
            <person name="Chen Y.-S."/>
        </authorList>
    </citation>
    <scope>NUCLEOTIDE SEQUENCE [LARGE SCALE GENOMIC DNA]</scope>
    <source>
        <strain evidence="2 3">ALS3</strain>
    </source>
</reference>
<keyword evidence="3" id="KW-1185">Reference proteome</keyword>
<dbReference type="Proteomes" id="UP000774130">
    <property type="component" value="Unassembled WGS sequence"/>
</dbReference>
<organism evidence="2 3">
    <name type="scientific">Enterococcus alishanensis</name>
    <dbReference type="NCBI Taxonomy" id="1303817"/>
    <lineage>
        <taxon>Bacteria</taxon>
        <taxon>Bacillati</taxon>
        <taxon>Bacillota</taxon>
        <taxon>Bacilli</taxon>
        <taxon>Lactobacillales</taxon>
        <taxon>Enterococcaceae</taxon>
        <taxon>Enterococcus</taxon>
    </lineage>
</organism>
<gene>
    <name evidence="2" type="ORF">KUA55_10895</name>
</gene>
<dbReference type="CDD" id="cd03801">
    <property type="entry name" value="GT4_PimA-like"/>
    <property type="match status" value="1"/>
</dbReference>
<feature type="domain" description="Glycosyl transferase family 1" evidence="1">
    <location>
        <begin position="208"/>
        <end position="383"/>
    </location>
</feature>
<evidence type="ECO:0000259" key="1">
    <source>
        <dbReference type="Pfam" id="PF00534"/>
    </source>
</evidence>
<dbReference type="Pfam" id="PF00534">
    <property type="entry name" value="Glycos_transf_1"/>
    <property type="match status" value="1"/>
</dbReference>
<name>A0ABS6TE28_9ENTE</name>
<dbReference type="PANTHER" id="PTHR12526">
    <property type="entry name" value="GLYCOSYLTRANSFERASE"/>
    <property type="match status" value="1"/>
</dbReference>
<proteinExistence type="predicted"/>